<feature type="domain" description="Dynein heavy chain AAA module D4" evidence="3">
    <location>
        <begin position="29"/>
        <end position="86"/>
    </location>
</feature>
<feature type="compositionally biased region" description="Basic and acidic residues" evidence="2">
    <location>
        <begin position="1"/>
        <end position="10"/>
    </location>
</feature>
<evidence type="ECO:0000256" key="2">
    <source>
        <dbReference type="SAM" id="MobiDB-lite"/>
    </source>
</evidence>
<proteinExistence type="inferred from homology"/>
<dbReference type="GO" id="GO:0030286">
    <property type="term" value="C:dynein complex"/>
    <property type="evidence" value="ECO:0007669"/>
    <property type="project" value="InterPro"/>
</dbReference>
<accession>A0A3S5ADL4</accession>
<evidence type="ECO:0000259" key="3">
    <source>
        <dbReference type="Pfam" id="PF12780"/>
    </source>
</evidence>
<dbReference type="AlphaFoldDB" id="A0A3S5ADL4"/>
<evidence type="ECO:0000313" key="5">
    <source>
        <dbReference type="Proteomes" id="UP000784294"/>
    </source>
</evidence>
<feature type="region of interest" description="Disordered" evidence="2">
    <location>
        <begin position="1"/>
        <end position="28"/>
    </location>
</feature>
<name>A0A3S5ADL4_9PLAT</name>
<dbReference type="GO" id="GO:0007018">
    <property type="term" value="P:microtubule-based movement"/>
    <property type="evidence" value="ECO:0007669"/>
    <property type="project" value="InterPro"/>
</dbReference>
<organism evidence="4 5">
    <name type="scientific">Protopolystoma xenopodis</name>
    <dbReference type="NCBI Taxonomy" id="117903"/>
    <lineage>
        <taxon>Eukaryota</taxon>
        <taxon>Metazoa</taxon>
        <taxon>Spiralia</taxon>
        <taxon>Lophotrochozoa</taxon>
        <taxon>Platyhelminthes</taxon>
        <taxon>Monogenea</taxon>
        <taxon>Polyopisthocotylea</taxon>
        <taxon>Polystomatidea</taxon>
        <taxon>Polystomatidae</taxon>
        <taxon>Protopolystoma</taxon>
    </lineage>
</organism>
<evidence type="ECO:0000256" key="1">
    <source>
        <dbReference type="ARBA" id="ARBA00008887"/>
    </source>
</evidence>
<dbReference type="OrthoDB" id="424310at2759"/>
<dbReference type="EMBL" id="CAAALY010034835">
    <property type="protein sequence ID" value="VEL17923.1"/>
    <property type="molecule type" value="Genomic_DNA"/>
</dbReference>
<dbReference type="Proteomes" id="UP000784294">
    <property type="component" value="Unassembled WGS sequence"/>
</dbReference>
<dbReference type="InterPro" id="IPR024317">
    <property type="entry name" value="Dynein_heavy_chain_D4_dom"/>
</dbReference>
<protein>
    <recommendedName>
        <fullName evidence="3">Dynein heavy chain AAA module D4 domain-containing protein</fullName>
    </recommendedName>
</protein>
<dbReference type="InterPro" id="IPR027417">
    <property type="entry name" value="P-loop_NTPase"/>
</dbReference>
<sequence length="87" mass="9779">MRWWRGKDDATDLSTSNASAEPAVVETERKTRSGYSLTNFIDDLKVIHRVTGQEGAGLTFIFTDNDIKEDSFLEYVNNMLVSGMVSE</sequence>
<dbReference type="PANTHER" id="PTHR46961">
    <property type="entry name" value="DYNEIN HEAVY CHAIN 1, AXONEMAL-LIKE PROTEIN"/>
    <property type="match status" value="1"/>
</dbReference>
<gene>
    <name evidence="4" type="ORF">PXEA_LOCUS11363</name>
</gene>
<evidence type="ECO:0000313" key="4">
    <source>
        <dbReference type="EMBL" id="VEL17923.1"/>
    </source>
</evidence>
<dbReference type="PANTHER" id="PTHR46961:SF19">
    <property type="entry name" value="DYNEIN HEAVY CHAIN 5, AXONEMAL"/>
    <property type="match status" value="1"/>
</dbReference>
<comment type="caution">
    <text evidence="4">The sequence shown here is derived from an EMBL/GenBank/DDBJ whole genome shotgun (WGS) entry which is preliminary data.</text>
</comment>
<keyword evidence="5" id="KW-1185">Reference proteome</keyword>
<dbReference type="Pfam" id="PF12780">
    <property type="entry name" value="AAA_8"/>
    <property type="match status" value="1"/>
</dbReference>
<dbReference type="GO" id="GO:0051959">
    <property type="term" value="F:dynein light intermediate chain binding"/>
    <property type="evidence" value="ECO:0007669"/>
    <property type="project" value="InterPro"/>
</dbReference>
<comment type="similarity">
    <text evidence="1">Belongs to the dynein heavy chain family.</text>
</comment>
<dbReference type="Gene3D" id="3.40.50.300">
    <property type="entry name" value="P-loop containing nucleotide triphosphate hydrolases"/>
    <property type="match status" value="1"/>
</dbReference>
<dbReference type="InterPro" id="IPR026983">
    <property type="entry name" value="DHC"/>
</dbReference>
<dbReference type="GO" id="GO:0045505">
    <property type="term" value="F:dynein intermediate chain binding"/>
    <property type="evidence" value="ECO:0007669"/>
    <property type="project" value="InterPro"/>
</dbReference>
<reference evidence="4" key="1">
    <citation type="submission" date="2018-11" db="EMBL/GenBank/DDBJ databases">
        <authorList>
            <consortium name="Pathogen Informatics"/>
        </authorList>
    </citation>
    <scope>NUCLEOTIDE SEQUENCE</scope>
</reference>